<reference evidence="3" key="1">
    <citation type="submission" date="2009-12" db="EMBL/GenBank/DDBJ databases">
        <title>Sequence of Clostridiales genomosp. BVAB3 str. UPII9-5.</title>
        <authorList>
            <person name="Madupu R."/>
            <person name="Durkin A.S."/>
            <person name="Torralba M."/>
            <person name="Methe B."/>
            <person name="Sutton G.G."/>
            <person name="Strausberg R.L."/>
            <person name="Nelson K.E."/>
        </authorList>
    </citation>
    <scope>NUCLEOTIDE SEQUENCE [LARGE SCALE GENOMIC DNA]</scope>
    <source>
        <strain evidence="3">W1219</strain>
    </source>
</reference>
<dbReference type="Pfam" id="PF08867">
    <property type="entry name" value="FRG"/>
    <property type="match status" value="1"/>
</dbReference>
<dbReference type="Proteomes" id="UP000005017">
    <property type="component" value="Unassembled WGS sequence"/>
</dbReference>
<keyword evidence="3" id="KW-1185">Reference proteome</keyword>
<dbReference type="SMART" id="SM00901">
    <property type="entry name" value="FRG"/>
    <property type="match status" value="1"/>
</dbReference>
<dbReference type="eggNOG" id="COG4127">
    <property type="taxonomic scope" value="Bacteria"/>
</dbReference>
<dbReference type="EMBL" id="ADFR01000009">
    <property type="protein sequence ID" value="EFC05639.1"/>
    <property type="molecule type" value="Genomic_DNA"/>
</dbReference>
<organism evidence="2 3">
    <name type="scientific">Bulleidia extructa W1219</name>
    <dbReference type="NCBI Taxonomy" id="679192"/>
    <lineage>
        <taxon>Bacteria</taxon>
        <taxon>Bacillati</taxon>
        <taxon>Bacillota</taxon>
        <taxon>Erysipelotrichia</taxon>
        <taxon>Erysipelotrichales</taxon>
        <taxon>Erysipelotrichaceae</taxon>
        <taxon>Bulleidia</taxon>
    </lineage>
</organism>
<accession>D2MPM7</accession>
<protein>
    <submittedName>
        <fullName evidence="2">FRG domain protein</fullName>
    </submittedName>
</protein>
<feature type="domain" description="FRG" evidence="1">
    <location>
        <begin position="38"/>
        <end position="146"/>
    </location>
</feature>
<dbReference type="AlphaFoldDB" id="D2MPM7"/>
<comment type="caution">
    <text evidence="2">The sequence shown here is derived from an EMBL/GenBank/DDBJ whole genome shotgun (WGS) entry which is preliminary data.</text>
</comment>
<evidence type="ECO:0000259" key="1">
    <source>
        <dbReference type="SMART" id="SM00901"/>
    </source>
</evidence>
<name>D2MPM7_9FIRM</name>
<dbReference type="InterPro" id="IPR014966">
    <property type="entry name" value="FRG-dom"/>
</dbReference>
<dbReference type="STRING" id="679192.HMPREF9013_1344"/>
<gene>
    <name evidence="2" type="ORF">HMPREF9013_1344</name>
</gene>
<proteinExistence type="predicted"/>
<evidence type="ECO:0000313" key="3">
    <source>
        <dbReference type="Proteomes" id="UP000005017"/>
    </source>
</evidence>
<sequence length="430" mass="50630">MEEIIFNKDEMENYGIEITSVSSFIDKVNTLKDDLYGSSEELFFRGQKTDFWDVIPSIFRGDFLSVEHTLMQVPLLKAPYEFISINNDFEIMTKYQHYGMCTRLLDLTTNPLVALYFACEEYGEVCYKGIEDEEDTKIEEANGVIFFNKKYSVSTNEINIKVISSLSQIDLSNDNTLESILRKLTERQAISKELEERWKSKEHYEEFINIIQNNYIVTPPYNNERLSRQCGMFLLAGCFNFVYTESISESSIEKGYKDLRDEFDRKFFYISGENKRTILEELDTYNINEATLFPELEHQLSYIKNKKNAKTKASSEFIKFDPNDIKQQIIKTDIEISGNIIKNESFKDTVIKDLSEKYHFDMQKIWEFVEEWVSIIDWNRQESVISRFRVSVQKVLLKNGFDKEHAKNESEYISDKIIKIATELSERSER</sequence>
<evidence type="ECO:0000313" key="2">
    <source>
        <dbReference type="EMBL" id="EFC05639.1"/>
    </source>
</evidence>